<accession>A0ACC0U4P8</accession>
<name>A0ACC0U4P8_9AGAM</name>
<proteinExistence type="predicted"/>
<sequence>MCDVVVAECNRGSSVVQKEHGGGGGDEVDTRELAVQRELVARSESSDATCRREAAGASGVSVGETLAVGNGACLKSSSGVMVLAGKKGVHASGVGDGAKYGERRAARKTGVDGVSFLRALANPLRWWQLLLLRGGVELFGSWVFWIFLCAWFVNSWARRARRCGRGQEKPRGTGDAEARTSGTETLAERMTAGKTESTKADEAEVAAHDAKMAAVEAEGMGRGT</sequence>
<dbReference type="EMBL" id="JAGFNK010000182">
    <property type="protein sequence ID" value="KAI9461056.1"/>
    <property type="molecule type" value="Genomic_DNA"/>
</dbReference>
<dbReference type="Proteomes" id="UP001207468">
    <property type="component" value="Unassembled WGS sequence"/>
</dbReference>
<gene>
    <name evidence="1" type="ORF">F5148DRAFT_1150653</name>
</gene>
<keyword evidence="2" id="KW-1185">Reference proteome</keyword>
<evidence type="ECO:0000313" key="2">
    <source>
        <dbReference type="Proteomes" id="UP001207468"/>
    </source>
</evidence>
<reference evidence="1" key="1">
    <citation type="submission" date="2021-03" db="EMBL/GenBank/DDBJ databases">
        <title>Evolutionary priming and transition to the ectomycorrhizal habit in an iconic lineage of mushroom-forming fungi: is preadaptation a requirement?</title>
        <authorList>
            <consortium name="DOE Joint Genome Institute"/>
            <person name="Looney B.P."/>
            <person name="Miyauchi S."/>
            <person name="Morin E."/>
            <person name="Drula E."/>
            <person name="Courty P.E."/>
            <person name="Chicoki N."/>
            <person name="Fauchery L."/>
            <person name="Kohler A."/>
            <person name="Kuo A."/>
            <person name="LaButti K."/>
            <person name="Pangilinan J."/>
            <person name="Lipzen A."/>
            <person name="Riley R."/>
            <person name="Andreopoulos W."/>
            <person name="He G."/>
            <person name="Johnson J."/>
            <person name="Barry K.W."/>
            <person name="Grigoriev I.V."/>
            <person name="Nagy L."/>
            <person name="Hibbett D."/>
            <person name="Henrissat B."/>
            <person name="Matheny P.B."/>
            <person name="Labbe J."/>
            <person name="Martin A.F."/>
        </authorList>
    </citation>
    <scope>NUCLEOTIDE SEQUENCE</scope>
    <source>
        <strain evidence="1">BPL698</strain>
    </source>
</reference>
<organism evidence="1 2">
    <name type="scientific">Russula earlei</name>
    <dbReference type="NCBI Taxonomy" id="71964"/>
    <lineage>
        <taxon>Eukaryota</taxon>
        <taxon>Fungi</taxon>
        <taxon>Dikarya</taxon>
        <taxon>Basidiomycota</taxon>
        <taxon>Agaricomycotina</taxon>
        <taxon>Agaricomycetes</taxon>
        <taxon>Russulales</taxon>
        <taxon>Russulaceae</taxon>
        <taxon>Russula</taxon>
    </lineage>
</organism>
<protein>
    <submittedName>
        <fullName evidence="1">Uncharacterized protein</fullName>
    </submittedName>
</protein>
<comment type="caution">
    <text evidence="1">The sequence shown here is derived from an EMBL/GenBank/DDBJ whole genome shotgun (WGS) entry which is preliminary data.</text>
</comment>
<evidence type="ECO:0000313" key="1">
    <source>
        <dbReference type="EMBL" id="KAI9461056.1"/>
    </source>
</evidence>